<evidence type="ECO:0000313" key="2">
    <source>
        <dbReference type="Proteomes" id="UP000325081"/>
    </source>
</evidence>
<sequence length="132" mass="14795">MLQSLLDLQEALILSNLGFASQVLGDQVKQQSPKMGCIYSKTIARSMRIREELSNHGFQSSAVAWEHRPALCLSLLSNTEGRQIYSADTYVTPKFGSNNGRVHFRVEERDGEDNLVFSRELLAAIEDCMADE</sequence>
<proteinExistence type="predicted"/>
<dbReference type="Proteomes" id="UP000325081">
    <property type="component" value="Unassembled WGS sequence"/>
</dbReference>
<dbReference type="OrthoDB" id="20669at2759"/>
<dbReference type="EMBL" id="BKCP01010514">
    <property type="protein sequence ID" value="GER52802.1"/>
    <property type="molecule type" value="Genomic_DNA"/>
</dbReference>
<comment type="caution">
    <text evidence="1">The sequence shown here is derived from an EMBL/GenBank/DDBJ whole genome shotgun (WGS) entry which is preliminary data.</text>
</comment>
<reference evidence="2" key="1">
    <citation type="journal article" date="2019" name="Curr. Biol.">
        <title>Genome Sequence of Striga asiatica Provides Insight into the Evolution of Plant Parasitism.</title>
        <authorList>
            <person name="Yoshida S."/>
            <person name="Kim S."/>
            <person name="Wafula E.K."/>
            <person name="Tanskanen J."/>
            <person name="Kim Y.M."/>
            <person name="Honaas L."/>
            <person name="Yang Z."/>
            <person name="Spallek T."/>
            <person name="Conn C.E."/>
            <person name="Ichihashi Y."/>
            <person name="Cheong K."/>
            <person name="Cui S."/>
            <person name="Der J.P."/>
            <person name="Gundlach H."/>
            <person name="Jiao Y."/>
            <person name="Hori C."/>
            <person name="Ishida J.K."/>
            <person name="Kasahara H."/>
            <person name="Kiba T."/>
            <person name="Kim M.S."/>
            <person name="Koo N."/>
            <person name="Laohavisit A."/>
            <person name="Lee Y.H."/>
            <person name="Lumba S."/>
            <person name="McCourt P."/>
            <person name="Mortimer J.C."/>
            <person name="Mutuku J.M."/>
            <person name="Nomura T."/>
            <person name="Sasaki-Sekimoto Y."/>
            <person name="Seto Y."/>
            <person name="Wang Y."/>
            <person name="Wakatake T."/>
            <person name="Sakakibara H."/>
            <person name="Demura T."/>
            <person name="Yamaguchi S."/>
            <person name="Yoneyama K."/>
            <person name="Manabe R.I."/>
            <person name="Nelson D.C."/>
            <person name="Schulman A.H."/>
            <person name="Timko M.P."/>
            <person name="dePamphilis C.W."/>
            <person name="Choi D."/>
            <person name="Shirasu K."/>
        </authorList>
    </citation>
    <scope>NUCLEOTIDE SEQUENCE [LARGE SCALE GENOMIC DNA]</scope>
    <source>
        <strain evidence="2">cv. UVA1</strain>
    </source>
</reference>
<gene>
    <name evidence="1" type="ORF">STAS_30279</name>
</gene>
<protein>
    <submittedName>
        <fullName evidence="1">V-type ATP synthase subunit D</fullName>
    </submittedName>
</protein>
<name>A0A5A7R5W8_STRAF</name>
<keyword evidence="2" id="KW-1185">Reference proteome</keyword>
<evidence type="ECO:0000313" key="1">
    <source>
        <dbReference type="EMBL" id="GER52802.1"/>
    </source>
</evidence>
<organism evidence="1 2">
    <name type="scientific">Striga asiatica</name>
    <name type="common">Asiatic witchweed</name>
    <name type="synonym">Buchnera asiatica</name>
    <dbReference type="NCBI Taxonomy" id="4170"/>
    <lineage>
        <taxon>Eukaryota</taxon>
        <taxon>Viridiplantae</taxon>
        <taxon>Streptophyta</taxon>
        <taxon>Embryophyta</taxon>
        <taxon>Tracheophyta</taxon>
        <taxon>Spermatophyta</taxon>
        <taxon>Magnoliopsida</taxon>
        <taxon>eudicotyledons</taxon>
        <taxon>Gunneridae</taxon>
        <taxon>Pentapetalae</taxon>
        <taxon>asterids</taxon>
        <taxon>lamiids</taxon>
        <taxon>Lamiales</taxon>
        <taxon>Orobanchaceae</taxon>
        <taxon>Buchnereae</taxon>
        <taxon>Striga</taxon>
    </lineage>
</organism>
<accession>A0A5A7R5W8</accession>
<dbReference type="AlphaFoldDB" id="A0A5A7R5W8"/>